<evidence type="ECO:0000313" key="2">
    <source>
        <dbReference type="Proteomes" id="UP000641514"/>
    </source>
</evidence>
<dbReference type="PANTHER" id="PTHR34472:SF1">
    <property type="entry name" value="SULFUR CARRIER PROTEIN THIS"/>
    <property type="match status" value="1"/>
</dbReference>
<dbReference type="NCBIfam" id="TIGR01683">
    <property type="entry name" value="thiS"/>
    <property type="match status" value="1"/>
</dbReference>
<dbReference type="Proteomes" id="UP000641514">
    <property type="component" value="Unassembled WGS sequence"/>
</dbReference>
<dbReference type="Gene3D" id="3.10.20.30">
    <property type="match status" value="1"/>
</dbReference>
<dbReference type="CDD" id="cd00565">
    <property type="entry name" value="Ubl_ThiS"/>
    <property type="match status" value="1"/>
</dbReference>
<accession>A0A916U8B6</accession>
<keyword evidence="2" id="KW-1185">Reference proteome</keyword>
<dbReference type="PANTHER" id="PTHR34472">
    <property type="entry name" value="SULFUR CARRIER PROTEIN THIS"/>
    <property type="match status" value="1"/>
</dbReference>
<proteinExistence type="predicted"/>
<organism evidence="1 2">
    <name type="scientific">Hoyosella rhizosphaerae</name>
    <dbReference type="NCBI Taxonomy" id="1755582"/>
    <lineage>
        <taxon>Bacteria</taxon>
        <taxon>Bacillati</taxon>
        <taxon>Actinomycetota</taxon>
        <taxon>Actinomycetes</taxon>
        <taxon>Mycobacteriales</taxon>
        <taxon>Hoyosellaceae</taxon>
        <taxon>Hoyosella</taxon>
    </lineage>
</organism>
<dbReference type="InterPro" id="IPR016155">
    <property type="entry name" value="Mopterin_synth/thiamin_S_b"/>
</dbReference>
<dbReference type="RefSeq" id="WP_188671668.1">
    <property type="nucleotide sequence ID" value="NZ_BMJH01000001.1"/>
</dbReference>
<reference evidence="1" key="2">
    <citation type="submission" date="2020-09" db="EMBL/GenBank/DDBJ databases">
        <authorList>
            <person name="Sun Q."/>
            <person name="Zhou Y."/>
        </authorList>
    </citation>
    <scope>NUCLEOTIDE SEQUENCE</scope>
    <source>
        <strain evidence="1">CGMCC 1.15478</strain>
    </source>
</reference>
<dbReference type="InterPro" id="IPR003749">
    <property type="entry name" value="ThiS/MoaD-like"/>
</dbReference>
<dbReference type="Pfam" id="PF02597">
    <property type="entry name" value="ThiS"/>
    <property type="match status" value="1"/>
</dbReference>
<sequence>MTPVLREIQINGEWREFVPGSTLAELLDQLGLQPKGLAIAVAGEVVPKDEWSSTSVDPSLRIEIVTAVQGG</sequence>
<dbReference type="SUPFAM" id="SSF54285">
    <property type="entry name" value="MoaD/ThiS"/>
    <property type="match status" value="1"/>
</dbReference>
<dbReference type="InterPro" id="IPR010035">
    <property type="entry name" value="Thi_S"/>
</dbReference>
<comment type="caution">
    <text evidence="1">The sequence shown here is derived from an EMBL/GenBank/DDBJ whole genome shotgun (WGS) entry which is preliminary data.</text>
</comment>
<reference evidence="1" key="1">
    <citation type="journal article" date="2014" name="Int. J. Syst. Evol. Microbiol.">
        <title>Complete genome sequence of Corynebacterium casei LMG S-19264T (=DSM 44701T), isolated from a smear-ripened cheese.</title>
        <authorList>
            <consortium name="US DOE Joint Genome Institute (JGI-PGF)"/>
            <person name="Walter F."/>
            <person name="Albersmeier A."/>
            <person name="Kalinowski J."/>
            <person name="Ruckert C."/>
        </authorList>
    </citation>
    <scope>NUCLEOTIDE SEQUENCE</scope>
    <source>
        <strain evidence="1">CGMCC 1.15478</strain>
    </source>
</reference>
<gene>
    <name evidence="1" type="primary">thiS</name>
    <name evidence="1" type="ORF">GCM10011410_12780</name>
</gene>
<dbReference type="EMBL" id="BMJH01000001">
    <property type="protein sequence ID" value="GGC61723.1"/>
    <property type="molecule type" value="Genomic_DNA"/>
</dbReference>
<dbReference type="InterPro" id="IPR012675">
    <property type="entry name" value="Beta-grasp_dom_sf"/>
</dbReference>
<protein>
    <submittedName>
        <fullName evidence="1">Thiamine biosynthesis protein ThiS</fullName>
    </submittedName>
</protein>
<name>A0A916U8B6_9ACTN</name>
<dbReference type="AlphaFoldDB" id="A0A916U8B6"/>
<evidence type="ECO:0000313" key="1">
    <source>
        <dbReference type="EMBL" id="GGC61723.1"/>
    </source>
</evidence>